<keyword evidence="1" id="KW-0472">Membrane</keyword>
<protein>
    <submittedName>
        <fullName evidence="2">Cation efflux system protein CzcA domain protein</fullName>
    </submittedName>
</protein>
<dbReference type="SUPFAM" id="SSF82714">
    <property type="entry name" value="Multidrug efflux transporter AcrB TolC docking domain, DN and DC subdomains"/>
    <property type="match status" value="1"/>
</dbReference>
<dbReference type="InterPro" id="IPR027463">
    <property type="entry name" value="AcrB_DN_DC_subdom"/>
</dbReference>
<dbReference type="SUPFAM" id="SSF82693">
    <property type="entry name" value="Multidrug efflux transporter AcrB pore domain, PN1, PN2, PC1 and PC2 subdomains"/>
    <property type="match status" value="2"/>
</dbReference>
<dbReference type="Gene3D" id="3.30.70.1430">
    <property type="entry name" value="Multidrug efflux transporter AcrB pore domain"/>
    <property type="match status" value="1"/>
</dbReference>
<dbReference type="GO" id="GO:0042910">
    <property type="term" value="F:xenobiotic transmembrane transporter activity"/>
    <property type="evidence" value="ECO:0007669"/>
    <property type="project" value="TreeGrafter"/>
</dbReference>
<dbReference type="Pfam" id="PF00873">
    <property type="entry name" value="ACR_tran"/>
    <property type="match status" value="1"/>
</dbReference>
<feature type="transmembrane region" description="Helical" evidence="1">
    <location>
        <begin position="12"/>
        <end position="34"/>
    </location>
</feature>
<gene>
    <name evidence="2" type="ORF">LEP1GSC188_1793</name>
</gene>
<keyword evidence="1" id="KW-1133">Transmembrane helix</keyword>
<evidence type="ECO:0000313" key="2">
    <source>
        <dbReference type="EMBL" id="EMF79836.1"/>
    </source>
</evidence>
<dbReference type="EMBL" id="AHOR02000075">
    <property type="protein sequence ID" value="EMF79836.1"/>
    <property type="molecule type" value="Genomic_DNA"/>
</dbReference>
<accession>M3GSE5</accession>
<dbReference type="Gene3D" id="1.20.1640.10">
    <property type="entry name" value="Multidrug efflux transporter AcrB transmembrane domain"/>
    <property type="match status" value="1"/>
</dbReference>
<dbReference type="AlphaFoldDB" id="M3GSE5"/>
<dbReference type="GO" id="GO:0005886">
    <property type="term" value="C:plasma membrane"/>
    <property type="evidence" value="ECO:0007669"/>
    <property type="project" value="TreeGrafter"/>
</dbReference>
<dbReference type="Proteomes" id="UP000011770">
    <property type="component" value="Unassembled WGS sequence"/>
</dbReference>
<name>M3GSE5_9LEPT</name>
<evidence type="ECO:0000313" key="3">
    <source>
        <dbReference type="Proteomes" id="UP000011770"/>
    </source>
</evidence>
<reference evidence="2 3" key="1">
    <citation type="submission" date="2013-01" db="EMBL/GenBank/DDBJ databases">
        <authorList>
            <person name="Harkins D.M."/>
            <person name="Durkin A.S."/>
            <person name="Brinkac L.M."/>
            <person name="Haft D.H."/>
            <person name="Selengut J.D."/>
            <person name="Sanka R."/>
            <person name="DePew J."/>
            <person name="Purushe J."/>
            <person name="Tulsiani S.M."/>
            <person name="Graham G.C."/>
            <person name="Burns M.-A."/>
            <person name="Dohnt M.F."/>
            <person name="Smythe L.D."/>
            <person name="McKay D.B."/>
            <person name="Craig S.B."/>
            <person name="Vinetz J.M."/>
            <person name="Sutton G.G."/>
            <person name="Nierman W.C."/>
            <person name="Fouts D.E."/>
        </authorList>
    </citation>
    <scope>NUCLEOTIDE SEQUENCE [LARGE SCALE GENOMIC DNA]</scope>
    <source>
        <strain evidence="2 3">LT2116</strain>
    </source>
</reference>
<dbReference type="Gene3D" id="3.30.2090.10">
    <property type="entry name" value="Multidrug efflux transporter AcrB TolC docking domain, DN and DC subdomains"/>
    <property type="match status" value="1"/>
</dbReference>
<dbReference type="Gene3D" id="3.30.70.1320">
    <property type="entry name" value="Multidrug efflux transporter AcrB pore domain like"/>
    <property type="match status" value="1"/>
</dbReference>
<dbReference type="PANTHER" id="PTHR32063:SF17">
    <property type="entry name" value="CATION EFFLUX SYSTEM PROTEIN"/>
    <property type="match status" value="1"/>
</dbReference>
<evidence type="ECO:0000256" key="1">
    <source>
        <dbReference type="SAM" id="Phobius"/>
    </source>
</evidence>
<keyword evidence="1" id="KW-0812">Transmembrane</keyword>
<comment type="caution">
    <text evidence="2">The sequence shown here is derived from an EMBL/GenBank/DDBJ whole genome shotgun (WGS) entry which is preliminary data.</text>
</comment>
<dbReference type="InterPro" id="IPR001036">
    <property type="entry name" value="Acrflvin-R"/>
</dbReference>
<dbReference type="PANTHER" id="PTHR32063">
    <property type="match status" value="1"/>
</dbReference>
<sequence length="374" mass="41799">MKVLNLIIETALRYRFFTLVAAIVLLMVGIWSWLDIRKEAYSDIADTQVRLVAKFPGKATLEVEERVTMPIERVLHSTPNLIVRRSRTINGLVVFQFVFEEGTDDYFARMRLMEKVRDAVIPEEVSPTLAPMSSPVGEVYRYVVESTTGTHTPMELRTIQDWIVIPKLLQVSGIADVVTFGGLPKQFHVVTSPEKLIRYSVTVGDVIEAIQSNNLNTGGNFLLQGEQSLPIRSLGAIRSPEDIEDIVVKTVNGVPVFVRDIGSVEISHPIPSGVLGYTVQNDQEGLIDVDSAVQGLVAMRRWVEPNAFGERVRAKVQEINDRYMPDGTRIRNTYDRGDLVKYTLRTVGTTLLEGIAVVSLVVIFLSEVFALPSW</sequence>
<organism evidence="2 3">
    <name type="scientific">Leptospira weilii serovar Topaz str. LT2116</name>
    <dbReference type="NCBI Taxonomy" id="1088540"/>
    <lineage>
        <taxon>Bacteria</taxon>
        <taxon>Pseudomonadati</taxon>
        <taxon>Spirochaetota</taxon>
        <taxon>Spirochaetia</taxon>
        <taxon>Leptospirales</taxon>
        <taxon>Leptospiraceae</taxon>
        <taxon>Leptospira</taxon>
    </lineage>
</organism>
<proteinExistence type="predicted"/>